<dbReference type="PANTHER" id="PTHR22911">
    <property type="entry name" value="ACYL-MALONYL CONDENSING ENZYME-RELATED"/>
    <property type="match status" value="1"/>
</dbReference>
<proteinExistence type="predicted"/>
<feature type="transmembrane region" description="Helical" evidence="1">
    <location>
        <begin position="12"/>
        <end position="28"/>
    </location>
</feature>
<feature type="transmembrane region" description="Helical" evidence="1">
    <location>
        <begin position="183"/>
        <end position="203"/>
    </location>
</feature>
<feature type="transmembrane region" description="Helical" evidence="1">
    <location>
        <begin position="223"/>
        <end position="241"/>
    </location>
</feature>
<dbReference type="PANTHER" id="PTHR22911:SF137">
    <property type="entry name" value="SOLUTE CARRIER FAMILY 35 MEMBER G2-RELATED"/>
    <property type="match status" value="1"/>
</dbReference>
<evidence type="ECO:0000256" key="1">
    <source>
        <dbReference type="SAM" id="Phobius"/>
    </source>
</evidence>
<feature type="transmembrane region" description="Helical" evidence="1">
    <location>
        <begin position="156"/>
        <end position="177"/>
    </location>
</feature>
<feature type="transmembrane region" description="Helical" evidence="1">
    <location>
        <begin position="124"/>
        <end position="144"/>
    </location>
</feature>
<dbReference type="Pfam" id="PF00892">
    <property type="entry name" value="EamA"/>
    <property type="match status" value="2"/>
</dbReference>
<dbReference type="EMBL" id="UINC01006826">
    <property type="protein sequence ID" value="SVA29875.1"/>
    <property type="molecule type" value="Genomic_DNA"/>
</dbReference>
<evidence type="ECO:0000259" key="2">
    <source>
        <dbReference type="Pfam" id="PF00892"/>
    </source>
</evidence>
<feature type="transmembrane region" description="Helical" evidence="1">
    <location>
        <begin position="96"/>
        <end position="118"/>
    </location>
</feature>
<dbReference type="Gene3D" id="1.10.3730.20">
    <property type="match status" value="1"/>
</dbReference>
<feature type="transmembrane region" description="Helical" evidence="1">
    <location>
        <begin position="69"/>
        <end position="89"/>
    </location>
</feature>
<keyword evidence="1" id="KW-1133">Transmembrane helix</keyword>
<dbReference type="AlphaFoldDB" id="A0A381UNX9"/>
<feature type="domain" description="EamA" evidence="2">
    <location>
        <begin position="7"/>
        <end position="139"/>
    </location>
</feature>
<dbReference type="InterPro" id="IPR037185">
    <property type="entry name" value="EmrE-like"/>
</dbReference>
<feature type="transmembrane region" description="Helical" evidence="1">
    <location>
        <begin position="253"/>
        <end position="270"/>
    </location>
</feature>
<dbReference type="GO" id="GO:0016020">
    <property type="term" value="C:membrane"/>
    <property type="evidence" value="ECO:0007669"/>
    <property type="project" value="InterPro"/>
</dbReference>
<name>A0A381UNX9_9ZZZZ</name>
<organism evidence="3">
    <name type="scientific">marine metagenome</name>
    <dbReference type="NCBI Taxonomy" id="408172"/>
    <lineage>
        <taxon>unclassified sequences</taxon>
        <taxon>metagenomes</taxon>
        <taxon>ecological metagenomes</taxon>
    </lineage>
</organism>
<reference evidence="3" key="1">
    <citation type="submission" date="2018-05" db="EMBL/GenBank/DDBJ databases">
        <authorList>
            <person name="Lanie J.A."/>
            <person name="Ng W.-L."/>
            <person name="Kazmierczak K.M."/>
            <person name="Andrzejewski T.M."/>
            <person name="Davidsen T.M."/>
            <person name="Wayne K.J."/>
            <person name="Tettelin H."/>
            <person name="Glass J.I."/>
            <person name="Rusch D."/>
            <person name="Podicherti R."/>
            <person name="Tsui H.-C.T."/>
            <person name="Winkler M.E."/>
        </authorList>
    </citation>
    <scope>NUCLEOTIDE SEQUENCE</scope>
</reference>
<dbReference type="InterPro" id="IPR000620">
    <property type="entry name" value="EamA_dom"/>
</dbReference>
<keyword evidence="1" id="KW-0812">Transmembrane</keyword>
<sequence>MGFYLNTGDIYALLTALCWSSAVILFDLSSRSLGSLQMNLLKNFIGMAGFVLTLLLLGKGFPKFSSIDLGLLVFSGVLGVALGDLLFLASLRRLGAGLNAIVSTSYSPAVFLFAFLMFKETITTQSYAGAVLVIAGITIGSLKIPAQSDNKDILKGVVYGVGAAALTAYSVLLVRPIMESHSIIVVALVRFSTGFILSSLFLWISKGRNALTDTMKTGLRNPYLVTGALLGTYLSVILWLSGYKYTLAGRAAIYNQLSTILIILMAAVFLKEPMTPRKWLAVALAICGALLVSSA</sequence>
<protein>
    <recommendedName>
        <fullName evidence="2">EamA domain-containing protein</fullName>
    </recommendedName>
</protein>
<accession>A0A381UNX9</accession>
<feature type="domain" description="EamA" evidence="2">
    <location>
        <begin position="155"/>
        <end position="293"/>
    </location>
</feature>
<feature type="transmembrane region" description="Helical" evidence="1">
    <location>
        <begin position="40"/>
        <end position="57"/>
    </location>
</feature>
<gene>
    <name evidence="3" type="ORF">METZ01_LOCUS82729</name>
</gene>
<dbReference type="SUPFAM" id="SSF103481">
    <property type="entry name" value="Multidrug resistance efflux transporter EmrE"/>
    <property type="match status" value="2"/>
</dbReference>
<evidence type="ECO:0000313" key="3">
    <source>
        <dbReference type="EMBL" id="SVA29875.1"/>
    </source>
</evidence>
<keyword evidence="1" id="KW-0472">Membrane</keyword>